<organism evidence="6 7">
    <name type="scientific">Chryseolinea serpens</name>
    <dbReference type="NCBI Taxonomy" id="947013"/>
    <lineage>
        <taxon>Bacteria</taxon>
        <taxon>Pseudomonadati</taxon>
        <taxon>Bacteroidota</taxon>
        <taxon>Cytophagia</taxon>
        <taxon>Cytophagales</taxon>
        <taxon>Fulvivirgaceae</taxon>
        <taxon>Chryseolinea</taxon>
    </lineage>
</organism>
<dbReference type="GO" id="GO:0016020">
    <property type="term" value="C:membrane"/>
    <property type="evidence" value="ECO:0007669"/>
    <property type="project" value="UniProtKB-SubCell"/>
</dbReference>
<dbReference type="Proteomes" id="UP000184212">
    <property type="component" value="Unassembled WGS sequence"/>
</dbReference>
<evidence type="ECO:0000313" key="7">
    <source>
        <dbReference type="Proteomes" id="UP000184212"/>
    </source>
</evidence>
<dbReference type="OrthoDB" id="7960583at2"/>
<evidence type="ECO:0000256" key="1">
    <source>
        <dbReference type="ARBA" id="ARBA00004141"/>
    </source>
</evidence>
<evidence type="ECO:0000256" key="4">
    <source>
        <dbReference type="ARBA" id="ARBA00023136"/>
    </source>
</evidence>
<dbReference type="EMBL" id="FQWQ01000006">
    <property type="protein sequence ID" value="SHH96951.1"/>
    <property type="molecule type" value="Genomic_DNA"/>
</dbReference>
<dbReference type="InterPro" id="IPR032808">
    <property type="entry name" value="DoxX"/>
</dbReference>
<dbReference type="AlphaFoldDB" id="A0A1M5XAW5"/>
<dbReference type="RefSeq" id="WP_073142610.1">
    <property type="nucleotide sequence ID" value="NZ_FQWQ01000006.1"/>
</dbReference>
<sequence length="127" mass="14524">MKKDKIMYWSSTGIIVAVMLWSAINFAFNPEMKEAFVHLGLPNWFRLELTTAKLLGVLALVVPGVPHKIREFAYFGFAIVLLSTPVAHLSSGDSVLLEVFHTFFFVTLVVSYLYYYKVSHRKFSINM</sequence>
<evidence type="ECO:0000313" key="6">
    <source>
        <dbReference type="EMBL" id="SHH96951.1"/>
    </source>
</evidence>
<reference evidence="6 7" key="1">
    <citation type="submission" date="2016-11" db="EMBL/GenBank/DDBJ databases">
        <authorList>
            <person name="Jaros S."/>
            <person name="Januszkiewicz K."/>
            <person name="Wedrychowicz H."/>
        </authorList>
    </citation>
    <scope>NUCLEOTIDE SEQUENCE [LARGE SCALE GENOMIC DNA]</scope>
    <source>
        <strain evidence="6 7">DSM 24574</strain>
    </source>
</reference>
<gene>
    <name evidence="6" type="ORF">SAMN04488109_6332</name>
</gene>
<comment type="subcellular location">
    <subcellularLocation>
        <location evidence="1">Membrane</location>
        <topology evidence="1">Multi-pass membrane protein</topology>
    </subcellularLocation>
</comment>
<evidence type="ECO:0000256" key="2">
    <source>
        <dbReference type="ARBA" id="ARBA00022692"/>
    </source>
</evidence>
<name>A0A1M5XAW5_9BACT</name>
<evidence type="ECO:0000256" key="3">
    <source>
        <dbReference type="ARBA" id="ARBA00022989"/>
    </source>
</evidence>
<keyword evidence="7" id="KW-1185">Reference proteome</keyword>
<keyword evidence="2 5" id="KW-0812">Transmembrane</keyword>
<dbReference type="STRING" id="947013.SAMN04488109_6332"/>
<feature type="transmembrane region" description="Helical" evidence="5">
    <location>
        <begin position="95"/>
        <end position="115"/>
    </location>
</feature>
<evidence type="ECO:0000256" key="5">
    <source>
        <dbReference type="SAM" id="Phobius"/>
    </source>
</evidence>
<dbReference type="Pfam" id="PF13564">
    <property type="entry name" value="DoxX_2"/>
    <property type="match status" value="1"/>
</dbReference>
<keyword evidence="4 5" id="KW-0472">Membrane</keyword>
<feature type="transmembrane region" description="Helical" evidence="5">
    <location>
        <begin position="72"/>
        <end position="89"/>
    </location>
</feature>
<feature type="transmembrane region" description="Helical" evidence="5">
    <location>
        <begin position="7"/>
        <end position="24"/>
    </location>
</feature>
<feature type="transmembrane region" description="Helical" evidence="5">
    <location>
        <begin position="44"/>
        <end position="65"/>
    </location>
</feature>
<accession>A0A1M5XAW5</accession>
<keyword evidence="3 5" id="KW-1133">Transmembrane helix</keyword>
<proteinExistence type="predicted"/>
<protein>
    <submittedName>
        <fullName evidence="6">DoxX-like family protein</fullName>
    </submittedName>
</protein>